<name>A0A4Q7VPL1_9BURK</name>
<accession>A0A4Q7VPL1</accession>
<sequence length="82" mass="9586">MKMVPDGSASLTNDIGQAFLGWIRNRPILHYRHPTNVYQRPLIQKPVTRLVLQPTLIHYFLFGKSLRVKNHVTMSEALFQER</sequence>
<dbReference type="EMBL" id="SHKO01000001">
    <property type="protein sequence ID" value="RZT98309.1"/>
    <property type="molecule type" value="Genomic_DNA"/>
</dbReference>
<evidence type="ECO:0000313" key="2">
    <source>
        <dbReference type="Proteomes" id="UP000293398"/>
    </source>
</evidence>
<comment type="caution">
    <text evidence="1">The sequence shown here is derived from an EMBL/GenBank/DDBJ whole genome shotgun (WGS) entry which is preliminary data.</text>
</comment>
<protein>
    <submittedName>
        <fullName evidence="1">Uncharacterized protein</fullName>
    </submittedName>
</protein>
<keyword evidence="2" id="KW-1185">Reference proteome</keyword>
<dbReference type="AlphaFoldDB" id="A0A4Q7VPL1"/>
<proteinExistence type="predicted"/>
<dbReference type="Proteomes" id="UP000293398">
    <property type="component" value="Unassembled WGS sequence"/>
</dbReference>
<reference evidence="1 2" key="1">
    <citation type="submission" date="2019-02" db="EMBL/GenBank/DDBJ databases">
        <title>Genomic Encyclopedia of Type Strains, Phase IV (KMG-IV): sequencing the most valuable type-strain genomes for metagenomic binning, comparative biology and taxonomic classification.</title>
        <authorList>
            <person name="Goeker M."/>
        </authorList>
    </citation>
    <scope>NUCLEOTIDE SEQUENCE [LARGE SCALE GENOMIC DNA]</scope>
    <source>
        <strain evidence="1 2">DSM 23814</strain>
    </source>
</reference>
<evidence type="ECO:0000313" key="1">
    <source>
        <dbReference type="EMBL" id="RZT98309.1"/>
    </source>
</evidence>
<gene>
    <name evidence="1" type="ORF">EV681_0085</name>
</gene>
<organism evidence="1 2">
    <name type="scientific">Advenella incenata</name>
    <dbReference type="NCBI Taxonomy" id="267800"/>
    <lineage>
        <taxon>Bacteria</taxon>
        <taxon>Pseudomonadati</taxon>
        <taxon>Pseudomonadota</taxon>
        <taxon>Betaproteobacteria</taxon>
        <taxon>Burkholderiales</taxon>
        <taxon>Alcaligenaceae</taxon>
    </lineage>
</organism>